<dbReference type="AlphaFoldDB" id="X1MYW0"/>
<sequence>EEGKKVNITITDTTQIQEIREKEEKASRADDFDKAYNEFLFETKKYLYLKLLEFICG</sequence>
<gene>
    <name evidence="1" type="ORF">S06H3_40311</name>
</gene>
<comment type="caution">
    <text evidence="1">The sequence shown here is derived from an EMBL/GenBank/DDBJ whole genome shotgun (WGS) entry which is preliminary data.</text>
</comment>
<protein>
    <submittedName>
        <fullName evidence="1">Uncharacterized protein</fullName>
    </submittedName>
</protein>
<organism evidence="1">
    <name type="scientific">marine sediment metagenome</name>
    <dbReference type="NCBI Taxonomy" id="412755"/>
    <lineage>
        <taxon>unclassified sequences</taxon>
        <taxon>metagenomes</taxon>
        <taxon>ecological metagenomes</taxon>
    </lineage>
</organism>
<accession>X1MYW0</accession>
<proteinExistence type="predicted"/>
<evidence type="ECO:0000313" key="1">
    <source>
        <dbReference type="EMBL" id="GAI36463.1"/>
    </source>
</evidence>
<name>X1MYW0_9ZZZZ</name>
<dbReference type="EMBL" id="BARV01024729">
    <property type="protein sequence ID" value="GAI36463.1"/>
    <property type="molecule type" value="Genomic_DNA"/>
</dbReference>
<reference evidence="1" key="1">
    <citation type="journal article" date="2014" name="Front. Microbiol.">
        <title>High frequency of phylogenetically diverse reductive dehalogenase-homologous genes in deep subseafloor sedimentary metagenomes.</title>
        <authorList>
            <person name="Kawai M."/>
            <person name="Futagami T."/>
            <person name="Toyoda A."/>
            <person name="Takaki Y."/>
            <person name="Nishi S."/>
            <person name="Hori S."/>
            <person name="Arai W."/>
            <person name="Tsubouchi T."/>
            <person name="Morono Y."/>
            <person name="Uchiyama I."/>
            <person name="Ito T."/>
            <person name="Fujiyama A."/>
            <person name="Inagaki F."/>
            <person name="Takami H."/>
        </authorList>
    </citation>
    <scope>NUCLEOTIDE SEQUENCE</scope>
    <source>
        <strain evidence="1">Expedition CK06-06</strain>
    </source>
</reference>
<feature type="non-terminal residue" evidence="1">
    <location>
        <position position="1"/>
    </location>
</feature>